<evidence type="ECO:0000313" key="2">
    <source>
        <dbReference type="Proteomes" id="UP001341840"/>
    </source>
</evidence>
<dbReference type="EMBL" id="JASCZI010120880">
    <property type="protein sequence ID" value="MED6156772.1"/>
    <property type="molecule type" value="Genomic_DNA"/>
</dbReference>
<protein>
    <submittedName>
        <fullName evidence="1">Uncharacterized protein</fullName>
    </submittedName>
</protein>
<organism evidence="1 2">
    <name type="scientific">Stylosanthes scabra</name>
    <dbReference type="NCBI Taxonomy" id="79078"/>
    <lineage>
        <taxon>Eukaryota</taxon>
        <taxon>Viridiplantae</taxon>
        <taxon>Streptophyta</taxon>
        <taxon>Embryophyta</taxon>
        <taxon>Tracheophyta</taxon>
        <taxon>Spermatophyta</taxon>
        <taxon>Magnoliopsida</taxon>
        <taxon>eudicotyledons</taxon>
        <taxon>Gunneridae</taxon>
        <taxon>Pentapetalae</taxon>
        <taxon>rosids</taxon>
        <taxon>fabids</taxon>
        <taxon>Fabales</taxon>
        <taxon>Fabaceae</taxon>
        <taxon>Papilionoideae</taxon>
        <taxon>50 kb inversion clade</taxon>
        <taxon>dalbergioids sensu lato</taxon>
        <taxon>Dalbergieae</taxon>
        <taxon>Pterocarpus clade</taxon>
        <taxon>Stylosanthes</taxon>
    </lineage>
</organism>
<proteinExistence type="predicted"/>
<comment type="caution">
    <text evidence="1">The sequence shown here is derived from an EMBL/GenBank/DDBJ whole genome shotgun (WGS) entry which is preliminary data.</text>
</comment>
<name>A0ABU6U6F2_9FABA</name>
<sequence length="346" mass="37877">MVSSYSSFHTNLGKDSTYFDATPTTIVACWEDAFAVFLRNWKENNNHTEVWSVEYKIKQNPNTNIIPVCAFQLKANRDNNGVESIHFGITDSSSQNETKFSLTITRVARDGLSGGISSFGSSSAGAPVLFTRAKESYTIETTAHYYINQTFALSVTANRNKNGNGFYVEPEGPTKHPNVELRKVLTRTCQTGTIWHSSSSSISISNNNDDDDVIGSKKVPSATISNKNGVSKNSTLLKAAATTAEFNHHEDQQGVNKQAMYSGNNNVEFHQCKRCIIIVNGNKSSANFSGATINSGNYSADQNRNFTTNNYGSPTFNSSGTFHGGGGGYIPTRSSYNDYYGGFYNY</sequence>
<evidence type="ECO:0000313" key="1">
    <source>
        <dbReference type="EMBL" id="MED6156772.1"/>
    </source>
</evidence>
<accession>A0ABU6U6F2</accession>
<gene>
    <name evidence="1" type="ORF">PIB30_017584</name>
</gene>
<reference evidence="1 2" key="1">
    <citation type="journal article" date="2023" name="Plants (Basel)">
        <title>Bridging the Gap: Combining Genomics and Transcriptomics Approaches to Understand Stylosanthes scabra, an Orphan Legume from the Brazilian Caatinga.</title>
        <authorList>
            <person name="Ferreira-Neto J.R.C."/>
            <person name="da Silva M.D."/>
            <person name="Binneck E."/>
            <person name="de Melo N.F."/>
            <person name="da Silva R.H."/>
            <person name="de Melo A.L.T.M."/>
            <person name="Pandolfi V."/>
            <person name="Bustamante F.O."/>
            <person name="Brasileiro-Vidal A.C."/>
            <person name="Benko-Iseppon A.M."/>
        </authorList>
    </citation>
    <scope>NUCLEOTIDE SEQUENCE [LARGE SCALE GENOMIC DNA]</scope>
    <source>
        <tissue evidence="1">Leaves</tissue>
    </source>
</reference>
<keyword evidence="2" id="KW-1185">Reference proteome</keyword>
<dbReference type="Proteomes" id="UP001341840">
    <property type="component" value="Unassembled WGS sequence"/>
</dbReference>